<dbReference type="PROSITE" id="PS00194">
    <property type="entry name" value="THIOREDOXIN_1"/>
    <property type="match status" value="1"/>
</dbReference>
<feature type="domain" description="Thioredoxin" evidence="1">
    <location>
        <begin position="28"/>
        <end position="166"/>
    </location>
</feature>
<dbReference type="InterPro" id="IPR000866">
    <property type="entry name" value="AhpC/TSA"/>
</dbReference>
<dbReference type="Gene3D" id="3.40.30.10">
    <property type="entry name" value="Glutaredoxin"/>
    <property type="match status" value="1"/>
</dbReference>
<organism evidence="2">
    <name type="scientific">hydrothermal vent metagenome</name>
    <dbReference type="NCBI Taxonomy" id="652676"/>
    <lineage>
        <taxon>unclassified sequences</taxon>
        <taxon>metagenomes</taxon>
        <taxon>ecological metagenomes</taxon>
    </lineage>
</organism>
<dbReference type="InterPro" id="IPR013766">
    <property type="entry name" value="Thioredoxin_domain"/>
</dbReference>
<dbReference type="Pfam" id="PF00578">
    <property type="entry name" value="AhpC-TSA"/>
    <property type="match status" value="1"/>
</dbReference>
<dbReference type="EMBL" id="UOGE01000106">
    <property type="protein sequence ID" value="VAX25528.1"/>
    <property type="molecule type" value="Genomic_DNA"/>
</dbReference>
<dbReference type="GO" id="GO:0016491">
    <property type="term" value="F:oxidoreductase activity"/>
    <property type="evidence" value="ECO:0007669"/>
    <property type="project" value="InterPro"/>
</dbReference>
<evidence type="ECO:0000313" key="2">
    <source>
        <dbReference type="EMBL" id="VAX25528.1"/>
    </source>
</evidence>
<dbReference type="InterPro" id="IPR050553">
    <property type="entry name" value="Thioredoxin_ResA/DsbE_sf"/>
</dbReference>
<gene>
    <name evidence="2" type="ORF">MNBD_NITROSPINAE02-1200</name>
</gene>
<proteinExistence type="predicted"/>
<dbReference type="InterPro" id="IPR036249">
    <property type="entry name" value="Thioredoxin-like_sf"/>
</dbReference>
<accession>A0A3B1CNL0</accession>
<evidence type="ECO:0000259" key="1">
    <source>
        <dbReference type="PROSITE" id="PS51352"/>
    </source>
</evidence>
<dbReference type="PANTHER" id="PTHR42852">
    <property type="entry name" value="THIOL:DISULFIDE INTERCHANGE PROTEIN DSBE"/>
    <property type="match status" value="1"/>
</dbReference>
<dbReference type="InterPro" id="IPR017937">
    <property type="entry name" value="Thioredoxin_CS"/>
</dbReference>
<dbReference type="PROSITE" id="PS51257">
    <property type="entry name" value="PROKAR_LIPOPROTEIN"/>
    <property type="match status" value="1"/>
</dbReference>
<dbReference type="GO" id="GO:0016209">
    <property type="term" value="F:antioxidant activity"/>
    <property type="evidence" value="ECO:0007669"/>
    <property type="project" value="InterPro"/>
</dbReference>
<dbReference type="PANTHER" id="PTHR42852:SF17">
    <property type="entry name" value="THIOREDOXIN-LIKE PROTEIN HI_1115"/>
    <property type="match status" value="1"/>
</dbReference>
<reference evidence="2" key="1">
    <citation type="submission" date="2018-06" db="EMBL/GenBank/DDBJ databases">
        <authorList>
            <person name="Zhirakovskaya E."/>
        </authorList>
    </citation>
    <scope>NUCLEOTIDE SEQUENCE</scope>
</reference>
<dbReference type="PROSITE" id="PS51352">
    <property type="entry name" value="THIOREDOXIN_2"/>
    <property type="match status" value="1"/>
</dbReference>
<sequence length="176" mass="20046">MNKYWMLLIFLFFGALACTAQKMEAPPQPPPYSAPKFTIKNLSGREVSLKQYRDKPVIVNFWATWCVPCVAEMPELDRFYRAKKNEGLAMLMINLKESKSVIDNFVSPHGFAFEILMDENGKLSENFQVFGLPTTFFIDGRGMIVYTHMGRLTKEILYAGYATITNKKSPSPKPGQ</sequence>
<dbReference type="AlphaFoldDB" id="A0A3B1CNL0"/>
<name>A0A3B1CNL0_9ZZZZ</name>
<dbReference type="SUPFAM" id="SSF52833">
    <property type="entry name" value="Thioredoxin-like"/>
    <property type="match status" value="1"/>
</dbReference>
<protein>
    <recommendedName>
        <fullName evidence="1">Thioredoxin domain-containing protein</fullName>
    </recommendedName>
</protein>
<dbReference type="CDD" id="cd02966">
    <property type="entry name" value="TlpA_like_family"/>
    <property type="match status" value="1"/>
</dbReference>